<feature type="region of interest" description="Disordered" evidence="1">
    <location>
        <begin position="1047"/>
        <end position="1120"/>
    </location>
</feature>
<dbReference type="AlphaFoldDB" id="A0A1Y2DPL2"/>
<evidence type="ECO:0000256" key="1">
    <source>
        <dbReference type="SAM" id="MobiDB-lite"/>
    </source>
</evidence>
<evidence type="ECO:0000313" key="2">
    <source>
        <dbReference type="EMBL" id="ORY61222.1"/>
    </source>
</evidence>
<feature type="compositionally biased region" description="Basic and acidic residues" evidence="1">
    <location>
        <begin position="630"/>
        <end position="652"/>
    </location>
</feature>
<dbReference type="OrthoDB" id="5346713at2759"/>
<feature type="compositionally biased region" description="Polar residues" evidence="1">
    <location>
        <begin position="373"/>
        <end position="385"/>
    </location>
</feature>
<feature type="region of interest" description="Disordered" evidence="1">
    <location>
        <begin position="951"/>
        <end position="1019"/>
    </location>
</feature>
<dbReference type="Pfam" id="PF20162">
    <property type="entry name" value="Etd1"/>
    <property type="match status" value="1"/>
</dbReference>
<dbReference type="InterPro" id="IPR045342">
    <property type="entry name" value="Etd1"/>
</dbReference>
<feature type="compositionally biased region" description="Polar residues" evidence="1">
    <location>
        <begin position="1106"/>
        <end position="1120"/>
    </location>
</feature>
<name>A0A1Y2DPL2_9PEZI</name>
<feature type="compositionally biased region" description="Basic and acidic residues" evidence="1">
    <location>
        <begin position="723"/>
        <end position="733"/>
    </location>
</feature>
<dbReference type="STRING" id="1141098.A0A1Y2DPL2"/>
<reference evidence="2 3" key="1">
    <citation type="submission" date="2016-07" db="EMBL/GenBank/DDBJ databases">
        <title>Pervasive Adenine N6-methylation of Active Genes in Fungi.</title>
        <authorList>
            <consortium name="DOE Joint Genome Institute"/>
            <person name="Mondo S.J."/>
            <person name="Dannebaum R.O."/>
            <person name="Kuo R.C."/>
            <person name="Labutti K."/>
            <person name="Haridas S."/>
            <person name="Kuo A."/>
            <person name="Salamov A."/>
            <person name="Ahrendt S.R."/>
            <person name="Lipzen A."/>
            <person name="Sullivan W."/>
            <person name="Andreopoulos W.B."/>
            <person name="Clum A."/>
            <person name="Lindquist E."/>
            <person name="Daum C."/>
            <person name="Ramamoorthy G.K."/>
            <person name="Gryganskyi A."/>
            <person name="Culley D."/>
            <person name="Magnuson J.K."/>
            <person name="James T.Y."/>
            <person name="O'Malley M.A."/>
            <person name="Stajich J.E."/>
            <person name="Spatafora J.W."/>
            <person name="Visel A."/>
            <person name="Grigoriev I.V."/>
        </authorList>
    </citation>
    <scope>NUCLEOTIDE SEQUENCE [LARGE SCALE GENOMIC DNA]</scope>
    <source>
        <strain evidence="2 3">CBS 129021</strain>
    </source>
</reference>
<dbReference type="GO" id="GO:0005096">
    <property type="term" value="F:GTPase activator activity"/>
    <property type="evidence" value="ECO:0007669"/>
    <property type="project" value="InterPro"/>
</dbReference>
<dbReference type="EMBL" id="MCFJ01000010">
    <property type="protein sequence ID" value="ORY61222.1"/>
    <property type="molecule type" value="Genomic_DNA"/>
</dbReference>
<dbReference type="RefSeq" id="XP_040713299.1">
    <property type="nucleotide sequence ID" value="XM_040862251.1"/>
</dbReference>
<feature type="compositionally biased region" description="Low complexity" evidence="1">
    <location>
        <begin position="129"/>
        <end position="146"/>
    </location>
</feature>
<feature type="compositionally biased region" description="Basic and acidic residues" evidence="1">
    <location>
        <begin position="702"/>
        <end position="712"/>
    </location>
</feature>
<feature type="compositionally biased region" description="Low complexity" evidence="1">
    <location>
        <begin position="349"/>
        <end position="372"/>
    </location>
</feature>
<organism evidence="2 3">
    <name type="scientific">Pseudomassariella vexata</name>
    <dbReference type="NCBI Taxonomy" id="1141098"/>
    <lineage>
        <taxon>Eukaryota</taxon>
        <taxon>Fungi</taxon>
        <taxon>Dikarya</taxon>
        <taxon>Ascomycota</taxon>
        <taxon>Pezizomycotina</taxon>
        <taxon>Sordariomycetes</taxon>
        <taxon>Xylariomycetidae</taxon>
        <taxon>Amphisphaeriales</taxon>
        <taxon>Pseudomassariaceae</taxon>
        <taxon>Pseudomassariella</taxon>
    </lineage>
</organism>
<dbReference type="InParanoid" id="A0A1Y2DPL2"/>
<protein>
    <submittedName>
        <fullName evidence="2">Uncharacterized protein</fullName>
    </submittedName>
</protein>
<feature type="compositionally biased region" description="Polar residues" evidence="1">
    <location>
        <begin position="83"/>
        <end position="107"/>
    </location>
</feature>
<feature type="compositionally biased region" description="Low complexity" evidence="1">
    <location>
        <begin position="475"/>
        <end position="484"/>
    </location>
</feature>
<keyword evidence="3" id="KW-1185">Reference proteome</keyword>
<comment type="caution">
    <text evidence="2">The sequence shown here is derived from an EMBL/GenBank/DDBJ whole genome shotgun (WGS) entry which is preliminary data.</text>
</comment>
<feature type="compositionally biased region" description="Polar residues" evidence="1">
    <location>
        <begin position="493"/>
        <end position="510"/>
    </location>
</feature>
<evidence type="ECO:0000313" key="3">
    <source>
        <dbReference type="Proteomes" id="UP000193689"/>
    </source>
</evidence>
<proteinExistence type="predicted"/>
<feature type="region of interest" description="Disordered" evidence="1">
    <location>
        <begin position="626"/>
        <end position="762"/>
    </location>
</feature>
<dbReference type="GO" id="GO:1902412">
    <property type="term" value="P:regulation of mitotic cytokinesis"/>
    <property type="evidence" value="ECO:0007669"/>
    <property type="project" value="InterPro"/>
</dbReference>
<feature type="compositionally biased region" description="Polar residues" evidence="1">
    <location>
        <begin position="35"/>
        <end position="46"/>
    </location>
</feature>
<feature type="region of interest" description="Disordered" evidence="1">
    <location>
        <begin position="30"/>
        <end position="225"/>
    </location>
</feature>
<dbReference type="GeneID" id="63778463"/>
<gene>
    <name evidence="2" type="ORF">BCR38DRAFT_459158</name>
</gene>
<dbReference type="Proteomes" id="UP000193689">
    <property type="component" value="Unassembled WGS sequence"/>
</dbReference>
<feature type="compositionally biased region" description="Polar residues" evidence="1">
    <location>
        <begin position="673"/>
        <end position="701"/>
    </location>
</feature>
<feature type="compositionally biased region" description="Acidic residues" evidence="1">
    <location>
        <begin position="1002"/>
        <end position="1013"/>
    </location>
</feature>
<feature type="region of interest" description="Disordered" evidence="1">
    <location>
        <begin position="339"/>
        <end position="581"/>
    </location>
</feature>
<accession>A0A1Y2DPL2</accession>
<feature type="compositionally biased region" description="Low complexity" evidence="1">
    <location>
        <begin position="71"/>
        <end position="82"/>
    </location>
</feature>
<feature type="compositionally biased region" description="Low complexity" evidence="1">
    <location>
        <begin position="1089"/>
        <end position="1105"/>
    </location>
</feature>
<sequence length="1120" mass="122383">MQTVPSLIGTGTAVAAAATGLVFGQLTEGQLLPHSPTTRSNSSRRQITPDRESPPASANPLFADDFSFNPQQKQQTQTQQEQLPLSHTTNQPRIPRGSSHNQATPPKSSHWRHSFTRQGEGSIAENVRDSSSSNSSWLRRLSLRPLSQHESRRSSLVPDSPSVFSHGSGAPILSHTGPTATPLPPNKLVKRSSTKDGNGSGALIRRGSKSQMHTLRRPATSHQRSATLRHLTVETVPPLPQLSLDQQGRPRARTLANPCGDPALRISTADNSSSWRSYFHARVVRIASKVSPLRGDSGVPSTTKRVCMEQPKHAGVYLLSPGSIMAGSPSSQILSEIETSAELDDSPRSSNKSPGASPSSTPSKTSRRSMSMHFSSPTTWISKTGSIRRRKRGSPEPAGGEKRCVSEPTANNDDSGHPQVGEQLAPDEGGGRAGEPSKAETELAAIFHPPKRARKSSSPIPPLSRLSSFHVDLNQLGSSSLGSQAKPDEVAVSGNSTSTLRVNSNGSQARTLDRASTVGSSEYHRGFASGDDEDTDFKTDTPFDSFRTAGSSRRRTQDSPLESMFDESPPSTAGLNNKPKRLSIQEMLGPAFDNGHGIMEEDESLATPVCGTYDDAEANFRLANLEDDEDYRHPRVSADFKMANRDFGRLSFDDDDDLDWAREDEAPLYNHLSPPSSMNSRRGSPNLRTALPSISRNSSSELRGDTSSERPRSNVFDWAEPSQYEKVDGEGRSARPKTVHGKQQLDVRGGRSASRKGPTVAHIRSQSVPIVPDPAEGSKAAPKFGTWGLSTKNVSEDWDDDFEFEEEAFAGPSDKKAENRISMVVPASIQATQPTVRAHSGQIRELSLLVNDLKRLCRLGREMEILDGTSSKLWREAEGIIALASPDEDASDGIMSTLMTDDQDDRFVDEGFDRNALDYSHTVDDGVQIRTAVVRERPSVRRRSVFSPEDDIFGNWPHSNDQFPPARPRTPETNMDKDPWNPLSVARSLMESMQLRRRQPNEEDDDIDDDEEEPNARLNFDTNSLKELVKRASDLRDALSELIRKADRITNSPSRTPRREKTSKNGDGSPAFTRVFNDPASSPPRRPPNSHSNNSILSGGSINASPSNGLGQRMQMMTVS</sequence>